<keyword evidence="2" id="KW-0560">Oxidoreductase</keyword>
<name>A0A645AM30_9ZZZZ</name>
<proteinExistence type="predicted"/>
<dbReference type="PRINTS" id="PR00069">
    <property type="entry name" value="ALDKETRDTASE"/>
</dbReference>
<evidence type="ECO:0000259" key="1">
    <source>
        <dbReference type="Pfam" id="PF00248"/>
    </source>
</evidence>
<dbReference type="PANTHER" id="PTHR43312">
    <property type="entry name" value="D-THREO-ALDOSE 1-DEHYDROGENASE"/>
    <property type="match status" value="1"/>
</dbReference>
<protein>
    <submittedName>
        <fullName evidence="2">Aldo-keto reductase YhdN</fullName>
        <ecNumber evidence="2">1.1.1.-</ecNumber>
    </submittedName>
</protein>
<dbReference type="InterPro" id="IPR053135">
    <property type="entry name" value="AKR2_Oxidoreductase"/>
</dbReference>
<dbReference type="CDD" id="cd19097">
    <property type="entry name" value="AKR_unchar"/>
    <property type="match status" value="1"/>
</dbReference>
<organism evidence="2">
    <name type="scientific">bioreactor metagenome</name>
    <dbReference type="NCBI Taxonomy" id="1076179"/>
    <lineage>
        <taxon>unclassified sequences</taxon>
        <taxon>metagenomes</taxon>
        <taxon>ecological metagenomes</taxon>
    </lineage>
</organism>
<feature type="domain" description="NADP-dependent oxidoreductase" evidence="1">
    <location>
        <begin position="36"/>
        <end position="296"/>
    </location>
</feature>
<dbReference type="InterPro" id="IPR020471">
    <property type="entry name" value="AKR"/>
</dbReference>
<dbReference type="SUPFAM" id="SSF51430">
    <property type="entry name" value="NAD(P)-linked oxidoreductase"/>
    <property type="match status" value="1"/>
</dbReference>
<dbReference type="InterPro" id="IPR023210">
    <property type="entry name" value="NADP_OxRdtase_dom"/>
</dbReference>
<dbReference type="EMBL" id="VSSQ01014590">
    <property type="protein sequence ID" value="MPM53976.1"/>
    <property type="molecule type" value="Genomic_DNA"/>
</dbReference>
<accession>A0A645AM30</accession>
<evidence type="ECO:0000313" key="2">
    <source>
        <dbReference type="EMBL" id="MPM53976.1"/>
    </source>
</evidence>
<dbReference type="AlphaFoldDB" id="A0A645AM30"/>
<comment type="caution">
    <text evidence="2">The sequence shown here is derived from an EMBL/GenBank/DDBJ whole genome shotgun (WGS) entry which is preliminary data.</text>
</comment>
<dbReference type="GO" id="GO:0016491">
    <property type="term" value="F:oxidoreductase activity"/>
    <property type="evidence" value="ECO:0007669"/>
    <property type="project" value="UniProtKB-KW"/>
</dbReference>
<dbReference type="Pfam" id="PF00248">
    <property type="entry name" value="Aldo_ket_red"/>
    <property type="match status" value="1"/>
</dbReference>
<sequence length="318" mass="35774">MKKRFLGNTGIEVSEIAFGCVEIGMPYGIGVDSTKDMLPEHAAIGLLNAALDSGINFFDTARMYGVSEEIIGKAFKNKRNEIVICTKCRHLRNRLGELSKEGETGKVILDSFNESLNALQTDFVDIFMLHQVDNEILENKEIADVFTRLKREGKIKATGISTYTVEETKKAMDLGIWDVIQLPFNLMDQRQASLFELAQQKGVGLVVRSILLKGLLSDRGKNLHPALKDVENHIEKFEVLLDLTNLSLPEIAIKFGLSYSEVSSVLVGLDKIIYLEQTLKAANGIYLNEEDIKRANDLSYPDPVFLDLPYWDKMNWLK</sequence>
<dbReference type="InterPro" id="IPR036812">
    <property type="entry name" value="NAD(P)_OxRdtase_dom_sf"/>
</dbReference>
<dbReference type="EC" id="1.1.1.-" evidence="2"/>
<dbReference type="Gene3D" id="3.20.20.100">
    <property type="entry name" value="NADP-dependent oxidoreductase domain"/>
    <property type="match status" value="1"/>
</dbReference>
<gene>
    <name evidence="2" type="primary">yhdN_6</name>
    <name evidence="2" type="ORF">SDC9_100748</name>
</gene>
<dbReference type="PANTHER" id="PTHR43312:SF1">
    <property type="entry name" value="NADP-DEPENDENT OXIDOREDUCTASE DOMAIN-CONTAINING PROTEIN"/>
    <property type="match status" value="1"/>
</dbReference>
<reference evidence="2" key="1">
    <citation type="submission" date="2019-08" db="EMBL/GenBank/DDBJ databases">
        <authorList>
            <person name="Kucharzyk K."/>
            <person name="Murdoch R.W."/>
            <person name="Higgins S."/>
            <person name="Loffler F."/>
        </authorList>
    </citation>
    <scope>NUCLEOTIDE SEQUENCE</scope>
</reference>